<gene>
    <name evidence="2" type="ORF">GMST_06970</name>
</gene>
<proteinExistence type="predicted"/>
<name>A0A6V8MEM8_9BACT</name>
<comment type="caution">
    <text evidence="2">The sequence shown here is derived from an EMBL/GenBank/DDBJ whole genome shotgun (WGS) entry which is preliminary data.</text>
</comment>
<dbReference type="PANTHER" id="PTHR35090:SF2">
    <property type="entry name" value="ARSR FAMILY TRANSCRIPTIONAL REGULATOR"/>
    <property type="match status" value="1"/>
</dbReference>
<sequence length="173" mass="19971">MQSERKYEFSWDLLGDLELGRPNLGPQTRLEVYRLMQFCFRDTLERTYGTEQADRIFYEAGYLAGRHFYANLLGPVHDQNQFVAKLQYLLKELKMGILRMEEMDLPGGRLVVTLSEDLDCSGLPVKDHEICTYDEGFIAALMESFTARKFVVKEVDCWCTGDRTCRFSAQAAP</sequence>
<feature type="domain" description="4-vinyl reductase 4VR" evidence="1">
    <location>
        <begin position="109"/>
        <end position="171"/>
    </location>
</feature>
<dbReference type="Gene3D" id="3.30.1380.20">
    <property type="entry name" value="Trafficking protein particle complex subunit 3"/>
    <property type="match status" value="1"/>
</dbReference>
<dbReference type="PANTHER" id="PTHR35090">
    <property type="entry name" value="DNA-DIRECTED RNA POLYMERASE SUBUNIT I"/>
    <property type="match status" value="1"/>
</dbReference>
<dbReference type="EMBL" id="BLXX01000001">
    <property type="protein sequence ID" value="GFO58372.1"/>
    <property type="molecule type" value="Genomic_DNA"/>
</dbReference>
<dbReference type="Proteomes" id="UP000556026">
    <property type="component" value="Unassembled WGS sequence"/>
</dbReference>
<dbReference type="InterPro" id="IPR004096">
    <property type="entry name" value="V4R"/>
</dbReference>
<evidence type="ECO:0000313" key="3">
    <source>
        <dbReference type="Proteomes" id="UP000556026"/>
    </source>
</evidence>
<organism evidence="2 3">
    <name type="scientific">Geomonas silvestris</name>
    <dbReference type="NCBI Taxonomy" id="2740184"/>
    <lineage>
        <taxon>Bacteria</taxon>
        <taxon>Pseudomonadati</taxon>
        <taxon>Thermodesulfobacteriota</taxon>
        <taxon>Desulfuromonadia</taxon>
        <taxon>Geobacterales</taxon>
        <taxon>Geobacteraceae</taxon>
        <taxon>Geomonas</taxon>
    </lineage>
</organism>
<dbReference type="InterPro" id="IPR024096">
    <property type="entry name" value="NO_sig/Golgi_transp_ligand-bd"/>
</dbReference>
<reference evidence="3" key="1">
    <citation type="submission" date="2020-06" db="EMBL/GenBank/DDBJ databases">
        <title>Draft genomic sequence of Geomonas sp. Red330.</title>
        <authorList>
            <person name="Itoh H."/>
            <person name="Zhenxing X."/>
            <person name="Ushijima N."/>
            <person name="Masuda Y."/>
            <person name="Shiratori Y."/>
            <person name="Senoo K."/>
        </authorList>
    </citation>
    <scope>NUCLEOTIDE SEQUENCE [LARGE SCALE GENOMIC DNA]</scope>
    <source>
        <strain evidence="3">Red330</strain>
    </source>
</reference>
<evidence type="ECO:0000313" key="2">
    <source>
        <dbReference type="EMBL" id="GFO58372.1"/>
    </source>
</evidence>
<dbReference type="RefSeq" id="WP_183353212.1">
    <property type="nucleotide sequence ID" value="NZ_BLXX01000001.1"/>
</dbReference>
<evidence type="ECO:0000259" key="1">
    <source>
        <dbReference type="SMART" id="SM00989"/>
    </source>
</evidence>
<dbReference type="Pfam" id="PF02830">
    <property type="entry name" value="V4R"/>
    <property type="match status" value="1"/>
</dbReference>
<dbReference type="SMART" id="SM00989">
    <property type="entry name" value="V4R"/>
    <property type="match status" value="1"/>
</dbReference>
<keyword evidence="3" id="KW-1185">Reference proteome</keyword>
<dbReference type="AlphaFoldDB" id="A0A6V8MEM8"/>
<dbReference type="SUPFAM" id="SSF111126">
    <property type="entry name" value="Ligand-binding domain in the NO signalling and Golgi transport"/>
    <property type="match status" value="1"/>
</dbReference>
<accession>A0A6V8MEM8</accession>
<protein>
    <recommendedName>
        <fullName evidence="1">4-vinyl reductase 4VR domain-containing protein</fullName>
    </recommendedName>
</protein>